<keyword evidence="3 6" id="KW-0812">Transmembrane</keyword>
<gene>
    <name evidence="7" type="ORF">UFOPK1591_00107</name>
</gene>
<comment type="similarity">
    <text evidence="2">Belongs to the ABC-3 integral membrane protein family.</text>
</comment>
<evidence type="ECO:0000256" key="6">
    <source>
        <dbReference type="SAM" id="Phobius"/>
    </source>
</evidence>
<feature type="transmembrane region" description="Helical" evidence="6">
    <location>
        <begin position="202"/>
        <end position="219"/>
    </location>
</feature>
<dbReference type="AlphaFoldDB" id="A0A6J6CNX5"/>
<keyword evidence="4 6" id="KW-1133">Transmembrane helix</keyword>
<comment type="subcellular location">
    <subcellularLocation>
        <location evidence="1">Membrane</location>
        <topology evidence="1">Multi-pass membrane protein</topology>
    </subcellularLocation>
</comment>
<feature type="transmembrane region" description="Helical" evidence="6">
    <location>
        <begin position="226"/>
        <end position="249"/>
    </location>
</feature>
<feature type="transmembrane region" description="Helical" evidence="6">
    <location>
        <begin position="178"/>
        <end position="196"/>
    </location>
</feature>
<dbReference type="InterPro" id="IPR001626">
    <property type="entry name" value="ABC_TroCD"/>
</dbReference>
<dbReference type="SUPFAM" id="SSF81345">
    <property type="entry name" value="ABC transporter involved in vitamin B12 uptake, BtuC"/>
    <property type="match status" value="1"/>
</dbReference>
<evidence type="ECO:0000313" key="7">
    <source>
        <dbReference type="EMBL" id="CAB4552059.1"/>
    </source>
</evidence>
<feature type="transmembrane region" description="Helical" evidence="6">
    <location>
        <begin position="255"/>
        <end position="275"/>
    </location>
</feature>
<dbReference type="PANTHER" id="PTHR30477">
    <property type="entry name" value="ABC-TRANSPORTER METAL-BINDING PROTEIN"/>
    <property type="match status" value="1"/>
</dbReference>
<feature type="transmembrane region" description="Helical" evidence="6">
    <location>
        <begin position="15"/>
        <end position="37"/>
    </location>
</feature>
<proteinExistence type="inferred from homology"/>
<sequence>MEAVQLLFESFRFPFIQNALAVIIPLALVTGLVAVFINLRGLEFVSDGLTHAVFPGLAAGFVVAGSPGLLPGALIAAVIATLALTYFAGVGLASDTATAITLTGMFAIGVLIVSTPGGGSTSIESLLFGHLFTVTSMEAGLAALAAGLAATLVLVTYRAQVFAAFDEDGARGAGFRTLSVNITLNLAIALVVVSASLAVGNLLVLALLIVPGATARLVARKFTSMVVVSVAVAVGASITGVLLAVVLSFTVDVPVPGGATVALMFVAVYLVTLVLRVRR</sequence>
<dbReference type="PANTHER" id="PTHR30477:SF13">
    <property type="entry name" value="IRON TRANSPORT SYSTEM MEMBRANE PROTEIN HI_0360-RELATED"/>
    <property type="match status" value="1"/>
</dbReference>
<evidence type="ECO:0000256" key="1">
    <source>
        <dbReference type="ARBA" id="ARBA00004141"/>
    </source>
</evidence>
<dbReference type="Pfam" id="PF00950">
    <property type="entry name" value="ABC-3"/>
    <property type="match status" value="1"/>
</dbReference>
<evidence type="ECO:0000256" key="3">
    <source>
        <dbReference type="ARBA" id="ARBA00022692"/>
    </source>
</evidence>
<dbReference type="GO" id="GO:0010043">
    <property type="term" value="P:response to zinc ion"/>
    <property type="evidence" value="ECO:0007669"/>
    <property type="project" value="TreeGrafter"/>
</dbReference>
<evidence type="ECO:0000256" key="2">
    <source>
        <dbReference type="ARBA" id="ARBA00008034"/>
    </source>
</evidence>
<name>A0A6J6CNX5_9ZZZZ</name>
<dbReference type="EMBL" id="CAEZTD010000005">
    <property type="protein sequence ID" value="CAB4552059.1"/>
    <property type="molecule type" value="Genomic_DNA"/>
</dbReference>
<reference evidence="7" key="1">
    <citation type="submission" date="2020-05" db="EMBL/GenBank/DDBJ databases">
        <authorList>
            <person name="Chiriac C."/>
            <person name="Salcher M."/>
            <person name="Ghai R."/>
            <person name="Kavagutti S V."/>
        </authorList>
    </citation>
    <scope>NUCLEOTIDE SEQUENCE</scope>
</reference>
<keyword evidence="5 6" id="KW-0472">Membrane</keyword>
<protein>
    <submittedName>
        <fullName evidence="7">Unannotated protein</fullName>
    </submittedName>
</protein>
<dbReference type="InterPro" id="IPR037294">
    <property type="entry name" value="ABC_BtuC-like"/>
</dbReference>
<feature type="transmembrane region" description="Helical" evidence="6">
    <location>
        <begin position="49"/>
        <end position="67"/>
    </location>
</feature>
<organism evidence="7">
    <name type="scientific">freshwater metagenome</name>
    <dbReference type="NCBI Taxonomy" id="449393"/>
    <lineage>
        <taxon>unclassified sequences</taxon>
        <taxon>metagenomes</taxon>
        <taxon>ecological metagenomes</taxon>
    </lineage>
</organism>
<accession>A0A6J6CNX5</accession>
<feature type="transmembrane region" description="Helical" evidence="6">
    <location>
        <begin position="73"/>
        <end position="92"/>
    </location>
</feature>
<evidence type="ECO:0000256" key="4">
    <source>
        <dbReference type="ARBA" id="ARBA00022989"/>
    </source>
</evidence>
<dbReference type="Gene3D" id="1.10.3470.10">
    <property type="entry name" value="ABC transporter involved in vitamin B12 uptake, BtuC"/>
    <property type="match status" value="1"/>
</dbReference>
<dbReference type="GO" id="GO:0043190">
    <property type="term" value="C:ATP-binding cassette (ABC) transporter complex"/>
    <property type="evidence" value="ECO:0007669"/>
    <property type="project" value="InterPro"/>
</dbReference>
<evidence type="ECO:0000256" key="5">
    <source>
        <dbReference type="ARBA" id="ARBA00023136"/>
    </source>
</evidence>
<feature type="transmembrane region" description="Helical" evidence="6">
    <location>
        <begin position="139"/>
        <end position="157"/>
    </location>
</feature>
<dbReference type="GO" id="GO:0055085">
    <property type="term" value="P:transmembrane transport"/>
    <property type="evidence" value="ECO:0007669"/>
    <property type="project" value="InterPro"/>
</dbReference>
<feature type="transmembrane region" description="Helical" evidence="6">
    <location>
        <begin position="99"/>
        <end position="119"/>
    </location>
</feature>